<evidence type="ECO:0000256" key="6">
    <source>
        <dbReference type="ARBA" id="ARBA00023315"/>
    </source>
</evidence>
<dbReference type="GO" id="GO:0016020">
    <property type="term" value="C:membrane"/>
    <property type="evidence" value="ECO:0007669"/>
    <property type="project" value="UniProtKB-SubCell"/>
</dbReference>
<proteinExistence type="inferred from homology"/>
<keyword evidence="3 7" id="KW-0812">Transmembrane</keyword>
<keyword evidence="5 7" id="KW-0472">Membrane</keyword>
<dbReference type="InterPro" id="IPR039859">
    <property type="entry name" value="PFA4/ZDH16/20/ERF2-like"/>
</dbReference>
<comment type="subcellular location">
    <subcellularLocation>
        <location evidence="1">Membrane</location>
        <topology evidence="1">Multi-pass membrane protein</topology>
    </subcellularLocation>
</comment>
<sequence length="232" mass="26517">MKSIGPLLALLLIGLISLAVYIFYSRIIPYELNHSNEALAYSQSIIFAWAIFNILFNYILCIIIGPGNPQNITGMQKCRKCELSKPLRAHHCGICGKCVLKMDHHCPWINTCVGLKNHRYFVLFLTYTWVGSTCFTGNAAGFFYGFMNDPLFWISFIFLAMSAAILTGFAGWHWFLIYRGLTSIEIINSPWCSRPRNISRNFEIVFGTKNPLIMFLPRYSKLKCDGVCWPDD</sequence>
<keyword evidence="6 7" id="KW-0012">Acyltransferase</keyword>
<comment type="catalytic activity">
    <reaction evidence="7">
        <text>L-cysteinyl-[protein] + hexadecanoyl-CoA = S-hexadecanoyl-L-cysteinyl-[protein] + CoA</text>
        <dbReference type="Rhea" id="RHEA:36683"/>
        <dbReference type="Rhea" id="RHEA-COMP:10131"/>
        <dbReference type="Rhea" id="RHEA-COMP:11032"/>
        <dbReference type="ChEBI" id="CHEBI:29950"/>
        <dbReference type="ChEBI" id="CHEBI:57287"/>
        <dbReference type="ChEBI" id="CHEBI:57379"/>
        <dbReference type="ChEBI" id="CHEBI:74151"/>
        <dbReference type="EC" id="2.3.1.225"/>
    </reaction>
</comment>
<evidence type="ECO:0000256" key="1">
    <source>
        <dbReference type="ARBA" id="ARBA00004141"/>
    </source>
</evidence>
<dbReference type="GO" id="GO:0019706">
    <property type="term" value="F:protein-cysteine S-palmitoyltransferase activity"/>
    <property type="evidence" value="ECO:0007669"/>
    <property type="project" value="UniProtKB-EC"/>
</dbReference>
<protein>
    <recommendedName>
        <fullName evidence="7">Palmitoyltransferase</fullName>
        <ecNumber evidence="7">2.3.1.225</ecNumber>
    </recommendedName>
</protein>
<dbReference type="EC" id="2.3.1.225" evidence="7"/>
<feature type="transmembrane region" description="Helical" evidence="7">
    <location>
        <begin position="7"/>
        <end position="24"/>
    </location>
</feature>
<feature type="domain" description="Palmitoyltransferase DHHC" evidence="8">
    <location>
        <begin position="75"/>
        <end position="188"/>
    </location>
</feature>
<dbReference type="PROSITE" id="PS50216">
    <property type="entry name" value="DHHC"/>
    <property type="match status" value="1"/>
</dbReference>
<gene>
    <name evidence="9" type="ORF">SteCoe_6756</name>
</gene>
<comment type="caution">
    <text evidence="9">The sequence shown here is derived from an EMBL/GenBank/DDBJ whole genome shotgun (WGS) entry which is preliminary data.</text>
</comment>
<dbReference type="OrthoDB" id="298128at2759"/>
<feature type="transmembrane region" description="Helical" evidence="7">
    <location>
        <begin position="44"/>
        <end position="65"/>
    </location>
</feature>
<reference evidence="9 10" key="1">
    <citation type="submission" date="2016-11" db="EMBL/GenBank/DDBJ databases">
        <title>The macronuclear genome of Stentor coeruleus: a giant cell with tiny introns.</title>
        <authorList>
            <person name="Slabodnick M."/>
            <person name="Ruby J.G."/>
            <person name="Reiff S.B."/>
            <person name="Swart E.C."/>
            <person name="Gosai S."/>
            <person name="Prabakaran S."/>
            <person name="Witkowska E."/>
            <person name="Larue G.E."/>
            <person name="Fisher S."/>
            <person name="Freeman R.M."/>
            <person name="Gunawardena J."/>
            <person name="Chu W."/>
            <person name="Stover N.A."/>
            <person name="Gregory B.D."/>
            <person name="Nowacki M."/>
            <person name="Derisi J."/>
            <person name="Roy S.W."/>
            <person name="Marshall W.F."/>
            <person name="Sood P."/>
        </authorList>
    </citation>
    <scope>NUCLEOTIDE SEQUENCE [LARGE SCALE GENOMIC DNA]</scope>
    <source>
        <strain evidence="9">WM001</strain>
    </source>
</reference>
<name>A0A1R2CP49_9CILI</name>
<dbReference type="PANTHER" id="PTHR12246">
    <property type="entry name" value="PALMITOYLTRANSFERASE ZDHHC16"/>
    <property type="match status" value="1"/>
</dbReference>
<evidence type="ECO:0000256" key="3">
    <source>
        <dbReference type="ARBA" id="ARBA00022692"/>
    </source>
</evidence>
<evidence type="ECO:0000259" key="8">
    <source>
        <dbReference type="Pfam" id="PF01529"/>
    </source>
</evidence>
<dbReference type="InterPro" id="IPR001594">
    <property type="entry name" value="Palmitoyltrfase_DHHC"/>
</dbReference>
<comment type="domain">
    <text evidence="7">The DHHC domain is required for palmitoyltransferase activity.</text>
</comment>
<dbReference type="EMBL" id="MPUH01000095">
    <property type="protein sequence ID" value="OMJ90777.1"/>
    <property type="molecule type" value="Genomic_DNA"/>
</dbReference>
<evidence type="ECO:0000256" key="7">
    <source>
        <dbReference type="RuleBase" id="RU079119"/>
    </source>
</evidence>
<keyword evidence="10" id="KW-1185">Reference proteome</keyword>
<feature type="transmembrane region" description="Helical" evidence="7">
    <location>
        <begin position="120"/>
        <end position="146"/>
    </location>
</feature>
<evidence type="ECO:0000256" key="4">
    <source>
        <dbReference type="ARBA" id="ARBA00022989"/>
    </source>
</evidence>
<evidence type="ECO:0000313" key="9">
    <source>
        <dbReference type="EMBL" id="OMJ90777.1"/>
    </source>
</evidence>
<organism evidence="9 10">
    <name type="scientific">Stentor coeruleus</name>
    <dbReference type="NCBI Taxonomy" id="5963"/>
    <lineage>
        <taxon>Eukaryota</taxon>
        <taxon>Sar</taxon>
        <taxon>Alveolata</taxon>
        <taxon>Ciliophora</taxon>
        <taxon>Postciliodesmatophora</taxon>
        <taxon>Heterotrichea</taxon>
        <taxon>Heterotrichida</taxon>
        <taxon>Stentoridae</taxon>
        <taxon>Stentor</taxon>
    </lineage>
</organism>
<evidence type="ECO:0000256" key="2">
    <source>
        <dbReference type="ARBA" id="ARBA00022679"/>
    </source>
</evidence>
<dbReference type="Proteomes" id="UP000187209">
    <property type="component" value="Unassembled WGS sequence"/>
</dbReference>
<dbReference type="AlphaFoldDB" id="A0A1R2CP49"/>
<accession>A0A1R2CP49</accession>
<evidence type="ECO:0000256" key="5">
    <source>
        <dbReference type="ARBA" id="ARBA00023136"/>
    </source>
</evidence>
<evidence type="ECO:0000313" key="10">
    <source>
        <dbReference type="Proteomes" id="UP000187209"/>
    </source>
</evidence>
<keyword evidence="4 7" id="KW-1133">Transmembrane helix</keyword>
<feature type="transmembrane region" description="Helical" evidence="7">
    <location>
        <begin position="152"/>
        <end position="177"/>
    </location>
</feature>
<keyword evidence="2 7" id="KW-0808">Transferase</keyword>
<comment type="similarity">
    <text evidence="7">Belongs to the DHHC palmitoyltransferase family.</text>
</comment>
<dbReference type="Pfam" id="PF01529">
    <property type="entry name" value="DHHC"/>
    <property type="match status" value="1"/>
</dbReference>